<evidence type="ECO:0000313" key="2">
    <source>
        <dbReference type="EMBL" id="TFD05266.1"/>
    </source>
</evidence>
<dbReference type="Gene3D" id="1.10.10.10">
    <property type="entry name" value="Winged helix-like DNA-binding domain superfamily/Winged helix DNA-binding domain"/>
    <property type="match status" value="1"/>
</dbReference>
<keyword evidence="3" id="KW-1185">Reference proteome</keyword>
<dbReference type="RefSeq" id="WP_134426885.1">
    <property type="nucleotide sequence ID" value="NZ_SOGQ01000009.1"/>
</dbReference>
<dbReference type="Proteomes" id="UP000297853">
    <property type="component" value="Unassembled WGS sequence"/>
</dbReference>
<dbReference type="InterPro" id="IPR016032">
    <property type="entry name" value="Sig_transdc_resp-reg_C-effctor"/>
</dbReference>
<dbReference type="Pfam" id="PF13412">
    <property type="entry name" value="HTH_24"/>
    <property type="match status" value="1"/>
</dbReference>
<organism evidence="2 3">
    <name type="scientific">Cryobacterium sinapicolor</name>
    <dbReference type="NCBI Taxonomy" id="1259236"/>
    <lineage>
        <taxon>Bacteria</taxon>
        <taxon>Bacillati</taxon>
        <taxon>Actinomycetota</taxon>
        <taxon>Actinomycetes</taxon>
        <taxon>Micrococcales</taxon>
        <taxon>Microbacteriaceae</taxon>
        <taxon>Cryobacterium</taxon>
    </lineage>
</organism>
<proteinExistence type="predicted"/>
<reference evidence="2 3" key="1">
    <citation type="submission" date="2019-03" db="EMBL/GenBank/DDBJ databases">
        <title>Genomics of glacier-inhabiting Cryobacterium strains.</title>
        <authorList>
            <person name="Liu Q."/>
            <person name="Xin Y.-H."/>
        </authorList>
    </citation>
    <scope>NUCLEOTIDE SEQUENCE [LARGE SCALE GENOMIC DNA]</scope>
    <source>
        <strain evidence="2 3">TMT1-23-1</strain>
    </source>
</reference>
<gene>
    <name evidence="2" type="ORF">E3T28_00555</name>
</gene>
<accession>A0ABY2JKK4</accession>
<protein>
    <submittedName>
        <fullName evidence="2">Winged helix-turn-helix transcriptional regulator</fullName>
    </submittedName>
</protein>
<feature type="region of interest" description="Disordered" evidence="1">
    <location>
        <begin position="119"/>
        <end position="140"/>
    </location>
</feature>
<dbReference type="InterPro" id="IPR036388">
    <property type="entry name" value="WH-like_DNA-bd_sf"/>
</dbReference>
<dbReference type="EMBL" id="SOGQ01000009">
    <property type="protein sequence ID" value="TFD05266.1"/>
    <property type="molecule type" value="Genomic_DNA"/>
</dbReference>
<evidence type="ECO:0000256" key="1">
    <source>
        <dbReference type="SAM" id="MobiDB-lite"/>
    </source>
</evidence>
<name>A0ABY2JKK4_9MICO</name>
<feature type="compositionally biased region" description="Low complexity" evidence="1">
    <location>
        <begin position="123"/>
        <end position="140"/>
    </location>
</feature>
<evidence type="ECO:0000313" key="3">
    <source>
        <dbReference type="Proteomes" id="UP000297853"/>
    </source>
</evidence>
<sequence length="231" mass="24182">MFVITADQIGSRNDRDRAGEMIAELVAAFGPAFTLPPDQTAGDEIQLLLPDAGTSLAAVLALHRSGHWSIGLGIGDLRTPLAETTRQASGGAFVAARAAVTRAKKAEARFSLESDPAIDRAVADPAGDGDRPAAPASGRAAPLLDTDAVEALITTLLLLRQRRSPEGWAAIDLLVSGMSQVEIAAELGISPAAVSQRIRNALWRVDQSAQPALVRLLENLEHAATETDPST</sequence>
<comment type="caution">
    <text evidence="2">The sequence shown here is derived from an EMBL/GenBank/DDBJ whole genome shotgun (WGS) entry which is preliminary data.</text>
</comment>
<dbReference type="SUPFAM" id="SSF46894">
    <property type="entry name" value="C-terminal effector domain of the bipartite response regulators"/>
    <property type="match status" value="1"/>
</dbReference>